<evidence type="ECO:0000313" key="1">
    <source>
        <dbReference type="EMBL" id="OUC83320.1"/>
    </source>
</evidence>
<feature type="non-terminal residue" evidence="1">
    <location>
        <position position="83"/>
    </location>
</feature>
<reference evidence="1 2" key="1">
    <citation type="submission" date="2017-05" db="EMBL/GenBank/DDBJ databases">
        <title>Biotechnological potential of actinobacteria isolated from South African environments.</title>
        <authorList>
            <person name="Le Roes-Hill M."/>
            <person name="Prins A."/>
            <person name="Durrell K.A."/>
        </authorList>
    </citation>
    <scope>NUCLEOTIDE SEQUENCE [LARGE SCALE GENOMIC DNA]</scope>
    <source>
        <strain evidence="1 2">HMC13</strain>
    </source>
</reference>
<protein>
    <submittedName>
        <fullName evidence="1">Uncharacterized protein</fullName>
    </submittedName>
</protein>
<evidence type="ECO:0000313" key="2">
    <source>
        <dbReference type="Proteomes" id="UP000195105"/>
    </source>
</evidence>
<name>A0A243QMF9_9ACTN</name>
<proteinExistence type="predicted"/>
<organism evidence="1 2">
    <name type="scientific">Streptomyces swartbergensis</name>
    <dbReference type="NCBI Taxonomy" id="487165"/>
    <lineage>
        <taxon>Bacteria</taxon>
        <taxon>Bacillati</taxon>
        <taxon>Actinomycetota</taxon>
        <taxon>Actinomycetes</taxon>
        <taxon>Kitasatosporales</taxon>
        <taxon>Streptomycetaceae</taxon>
        <taxon>Streptomyces</taxon>
    </lineage>
</organism>
<gene>
    <name evidence="1" type="ORF">CA983_42585</name>
</gene>
<dbReference type="EMBL" id="NGFN01000607">
    <property type="protein sequence ID" value="OUC83320.1"/>
    <property type="molecule type" value="Genomic_DNA"/>
</dbReference>
<sequence>MPSYGTPAGGWPVDAVALAEGLRERVDGEVPFDAGSRAASSTDASDLRQTPIGVVAHRTPEAAVEAAEAAEAAAVAREHRAPG</sequence>
<comment type="caution">
    <text evidence="1">The sequence shown here is derived from an EMBL/GenBank/DDBJ whole genome shotgun (WGS) entry which is preliminary data.</text>
</comment>
<dbReference type="RefSeq" id="WP_143645794.1">
    <property type="nucleotide sequence ID" value="NZ_NGFN01000607.1"/>
</dbReference>
<dbReference type="AlphaFoldDB" id="A0A243QMF9"/>
<accession>A0A243QMF9</accession>
<keyword evidence="2" id="KW-1185">Reference proteome</keyword>
<dbReference type="Proteomes" id="UP000195105">
    <property type="component" value="Unassembled WGS sequence"/>
</dbReference>